<feature type="coiled-coil region" evidence="1">
    <location>
        <begin position="1273"/>
        <end position="1303"/>
    </location>
</feature>
<feature type="compositionally biased region" description="Basic and acidic residues" evidence="2">
    <location>
        <begin position="1465"/>
        <end position="1476"/>
    </location>
</feature>
<feature type="compositionally biased region" description="Polar residues" evidence="2">
    <location>
        <begin position="913"/>
        <end position="931"/>
    </location>
</feature>
<dbReference type="InterPro" id="IPR029602">
    <property type="entry name" value="IFT74"/>
</dbReference>
<feature type="region of interest" description="Disordered" evidence="2">
    <location>
        <begin position="1516"/>
        <end position="1540"/>
    </location>
</feature>
<feature type="coiled-coil region" evidence="1">
    <location>
        <begin position="463"/>
        <end position="583"/>
    </location>
</feature>
<dbReference type="GO" id="GO:0048487">
    <property type="term" value="F:beta-tubulin binding"/>
    <property type="evidence" value="ECO:0007669"/>
    <property type="project" value="InterPro"/>
</dbReference>
<feature type="region of interest" description="Disordered" evidence="2">
    <location>
        <begin position="1128"/>
        <end position="1178"/>
    </location>
</feature>
<dbReference type="GO" id="GO:0005929">
    <property type="term" value="C:cilium"/>
    <property type="evidence" value="ECO:0007669"/>
    <property type="project" value="TreeGrafter"/>
</dbReference>
<organism evidence="3 4">
    <name type="scientific">Heterorhabditis bacteriophora</name>
    <name type="common">Entomopathogenic nematode worm</name>
    <dbReference type="NCBI Taxonomy" id="37862"/>
    <lineage>
        <taxon>Eukaryota</taxon>
        <taxon>Metazoa</taxon>
        <taxon>Ecdysozoa</taxon>
        <taxon>Nematoda</taxon>
        <taxon>Chromadorea</taxon>
        <taxon>Rhabditida</taxon>
        <taxon>Rhabditina</taxon>
        <taxon>Rhabditomorpha</taxon>
        <taxon>Strongyloidea</taxon>
        <taxon>Heterorhabditidae</taxon>
        <taxon>Heterorhabditis</taxon>
    </lineage>
</organism>
<dbReference type="PANTHER" id="PTHR31432:SF0">
    <property type="entry name" value="INTRAFLAGELLAR TRANSPORT PROTEIN 74 HOMOLOG"/>
    <property type="match status" value="1"/>
</dbReference>
<feature type="coiled-coil region" evidence="1">
    <location>
        <begin position="195"/>
        <end position="287"/>
    </location>
</feature>
<feature type="compositionally biased region" description="Low complexity" evidence="2">
    <location>
        <begin position="833"/>
        <end position="843"/>
    </location>
</feature>
<feature type="compositionally biased region" description="Gly residues" evidence="2">
    <location>
        <begin position="766"/>
        <end position="790"/>
    </location>
</feature>
<feature type="compositionally biased region" description="Polar residues" evidence="2">
    <location>
        <begin position="805"/>
        <end position="819"/>
    </location>
</feature>
<dbReference type="GO" id="GO:0035735">
    <property type="term" value="P:intraciliary transport involved in cilium assembly"/>
    <property type="evidence" value="ECO:0007669"/>
    <property type="project" value="TreeGrafter"/>
</dbReference>
<keyword evidence="3" id="KW-1185">Reference proteome</keyword>
<feature type="compositionally biased region" description="Low complexity" evidence="2">
    <location>
        <begin position="1477"/>
        <end position="1486"/>
    </location>
</feature>
<feature type="region of interest" description="Disordered" evidence="2">
    <location>
        <begin position="1"/>
        <end position="71"/>
    </location>
</feature>
<evidence type="ECO:0000256" key="2">
    <source>
        <dbReference type="SAM" id="MobiDB-lite"/>
    </source>
</evidence>
<feature type="compositionally biased region" description="Basic and acidic residues" evidence="2">
    <location>
        <begin position="1128"/>
        <end position="1153"/>
    </location>
</feature>
<protein>
    <submittedName>
        <fullName evidence="4">Intraflagellar transport protein 74 homolog</fullName>
    </submittedName>
</protein>
<keyword evidence="1" id="KW-0175">Coiled coil</keyword>
<feature type="compositionally biased region" description="Acidic residues" evidence="2">
    <location>
        <begin position="937"/>
        <end position="951"/>
    </location>
</feature>
<feature type="compositionally biased region" description="Polar residues" evidence="2">
    <location>
        <begin position="895"/>
        <end position="906"/>
    </location>
</feature>
<feature type="compositionally biased region" description="Basic and acidic residues" evidence="2">
    <location>
        <begin position="855"/>
        <end position="864"/>
    </location>
</feature>
<feature type="coiled-coil region" evidence="1">
    <location>
        <begin position="328"/>
        <end position="362"/>
    </location>
</feature>
<feature type="compositionally biased region" description="Basic and acidic residues" evidence="2">
    <location>
        <begin position="1161"/>
        <end position="1178"/>
    </location>
</feature>
<dbReference type="PANTHER" id="PTHR31432">
    <property type="entry name" value="INTRAFLAGELLAR TRANSPORT PROTEIN 74 HOMOLOG"/>
    <property type="match status" value="1"/>
</dbReference>
<name>A0A1I7XPA0_HETBA</name>
<proteinExistence type="predicted"/>
<feature type="region of interest" description="Disordered" evidence="2">
    <location>
        <begin position="719"/>
        <end position="748"/>
    </location>
</feature>
<feature type="compositionally biased region" description="Polar residues" evidence="2">
    <location>
        <begin position="727"/>
        <end position="743"/>
    </location>
</feature>
<reference evidence="4" key="1">
    <citation type="submission" date="2016-11" db="UniProtKB">
        <authorList>
            <consortium name="WormBaseParasite"/>
        </authorList>
    </citation>
    <scope>IDENTIFICATION</scope>
</reference>
<evidence type="ECO:0000256" key="1">
    <source>
        <dbReference type="SAM" id="Coils"/>
    </source>
</evidence>
<feature type="region of interest" description="Disordered" evidence="2">
    <location>
        <begin position="1465"/>
        <end position="1502"/>
    </location>
</feature>
<dbReference type="WBParaSite" id="Hba_19612">
    <property type="protein sequence ID" value="Hba_19612"/>
    <property type="gene ID" value="Hba_19612"/>
</dbReference>
<accession>A0A1I7XPA0</accession>
<feature type="region of interest" description="Disordered" evidence="2">
    <location>
        <begin position="766"/>
        <end position="960"/>
    </location>
</feature>
<evidence type="ECO:0000313" key="4">
    <source>
        <dbReference type="WBParaSite" id="Hba_19612"/>
    </source>
</evidence>
<feature type="compositionally biased region" description="Polar residues" evidence="2">
    <location>
        <begin position="34"/>
        <end position="47"/>
    </location>
</feature>
<sequence length="1540" mass="170987">MSRPPSARPKTSSGRTASAARNRPALDAHPANGSIPTGTRPPSRNSMSRIGPPPTPPPRSSIGSRAGQAQRLATAVGERLMTGMARPPSALKSSIRPVTQQGLSGGRAVSRLGTASTRQVLDKSYYIGILRAKMIQINAEISRLQEVYQKGETARMEMGAYEKRAQEGALELKEQQGRLIDYNVIIGRMHMNSDMTDIEVEAKRIKENADEVEASVQELFAERKELEMENEQTMAEVEEQKKLNHDPGIREKYEECKTECDSLKEEVEQMQNEILSLDDTRHQLEIELENSPLKKQAIQMRESIVELEAKEATLLKENGSKETPEQKKQKLINNIKSNNEDIVTMEKQIEKITEQINLCYEEIREFDTDADQRHARNNEKHRDLLAKENEYDEFLAGYEQQKQLLSMEMEEYSQGVVRILQKISANLGKVSIEGNVTDMDPDGLLILQERANPKDLQDLHVRLQEEIISLDEMETRLQSEEETLNKRLTELREQLEQYSNVHQLSVDVEKDMKDLETRRDQLEQELPEREQNHEQLTQRLNLLQEQLDSNPNYATQKNLIKKLEMLNENNTNMKITAEAKESETKYEHIKTESYLTRVKITNMSKCDILLCRMRSTFHGGGVTASPRTSMNEEAEGDYPVAAPIFVKNRYGREDLLALVGKESQPPDGLPACPLFVSIALQPIVCYPLSELEQRLQHNINSSKAMSSLTHAERASVAAGSAFGGTNGSPSTGATPSSNTPQKSSGGGWTPVKSWILLCREKVEIPGRGGGQVAPSGTSGGTGALRGGGVGRPYIPSRGGARVTAGDTTMAGSTDESSSTPFGQRFAGRGRGGPPTARGGSTTANSFNSRAQGLYDPRDPKDRPRNRLRSTSEEGDTVADNGGNAWTSAGCKPAWVNNSKENSTNAWNKEPTWSRENSISSASVGTWKNENGGTMPEWMEDGDEGEKEESSDDAISGAGSFDEQGRFRQQGNVCNSSPVKKAVENADDESTHLSSVMFVLFVRLFMYFINNSCLDLHHLLLYQIHGPLRPFRVIELNPHFLRIHLRRNVDTAYKTLGELMQTNGHLTPFDYKDEVVVPPTSVYNATPSSFGALFGSASLWNEIGPSSGLMYGQPTYDPIAVERKVKKEEKERRKAEEADREKRAEEAAEKERNRLRAAAEAAAEKIRQHQAEAQKKQELIDEELRKKAAAAEREKRKQESTKFEIEQVWESASKPKFTSSSTTDDDAGWQTTTKKSTSKGYIIIRRILWFSRMFLTTILYLVAPWSASAVGVPREKTLKEIQEEEEKQMKAEQAEQARLKKEQQLDSSMTLQSSGTWSNASQRIQWNQPQVTIVKSTVGKPAWGGAGVEPPKATTSPFWDGPSLQAANKIAQPVKKTVAPKSIAMKNPSTKSIISNKSTWSATEETAKKALGISGPDPFISWVIQRVKQLSSTVDAEVLATFIESVENPDEVKEFVREFLHKRSDMRGRKGTTKDDLSSASGAPAAGTGLGGPAHQGKKKKNKGARLVVDGACLGFRATSDPNRVNQGEIETLGLMPGQKR</sequence>
<dbReference type="GO" id="GO:0030992">
    <property type="term" value="C:intraciliary transport particle B"/>
    <property type="evidence" value="ECO:0007669"/>
    <property type="project" value="InterPro"/>
</dbReference>
<evidence type="ECO:0000313" key="3">
    <source>
        <dbReference type="Proteomes" id="UP000095283"/>
    </source>
</evidence>
<dbReference type="Proteomes" id="UP000095283">
    <property type="component" value="Unplaced"/>
</dbReference>